<organism evidence="12 13">
    <name type="scientific">Acidovorax soli</name>
    <dbReference type="NCBI Taxonomy" id="592050"/>
    <lineage>
        <taxon>Bacteria</taxon>
        <taxon>Pseudomonadati</taxon>
        <taxon>Pseudomonadota</taxon>
        <taxon>Betaproteobacteria</taxon>
        <taxon>Burkholderiales</taxon>
        <taxon>Comamonadaceae</taxon>
        <taxon>Acidovorax</taxon>
    </lineage>
</organism>
<evidence type="ECO:0000256" key="9">
    <source>
        <dbReference type="RuleBase" id="RU003435"/>
    </source>
</evidence>
<dbReference type="InterPro" id="IPR045090">
    <property type="entry name" value="Pept_M3A_M3B"/>
</dbReference>
<keyword evidence="13" id="KW-1185">Reference proteome</keyword>
<dbReference type="Gene3D" id="1.10.1370.10">
    <property type="entry name" value="Neurolysin, domain 3"/>
    <property type="match status" value="1"/>
</dbReference>
<dbReference type="Gene3D" id="3.40.390.10">
    <property type="entry name" value="Collagenase (Catalytic Domain)"/>
    <property type="match status" value="1"/>
</dbReference>
<feature type="domain" description="Oligopeptidase A N-terminal" evidence="11">
    <location>
        <begin position="28"/>
        <end position="145"/>
    </location>
</feature>
<accession>A0A1H4C477</accession>
<dbReference type="STRING" id="592050.SAMN05421875_11731"/>
<dbReference type="Gene3D" id="1.10.1370.40">
    <property type="match status" value="1"/>
</dbReference>
<comment type="catalytic activity">
    <reaction evidence="7">
        <text>Hydrolysis of oligopeptides, with broad specificity. Gly or Ala commonly occur as P1 or P1' residues, but more distant residues are also important, as is shown by the fact that Z-Gly-Pro-Gly-|-Gly-Pro-Ala is cleaved, but not Z-(Gly)(5).</text>
        <dbReference type="EC" id="3.4.24.70"/>
    </reaction>
</comment>
<dbReference type="RefSeq" id="WP_092698887.1">
    <property type="nucleotide sequence ID" value="NZ_CAXIQL010000080.1"/>
</dbReference>
<evidence type="ECO:0000313" key="13">
    <source>
        <dbReference type="Proteomes" id="UP000199002"/>
    </source>
</evidence>
<dbReference type="GO" id="GO:0006518">
    <property type="term" value="P:peptide metabolic process"/>
    <property type="evidence" value="ECO:0007669"/>
    <property type="project" value="TreeGrafter"/>
</dbReference>
<reference evidence="13" key="1">
    <citation type="submission" date="2016-10" db="EMBL/GenBank/DDBJ databases">
        <authorList>
            <person name="Varghese N."/>
            <person name="Submissions S."/>
        </authorList>
    </citation>
    <scope>NUCLEOTIDE SEQUENCE [LARGE SCALE GENOMIC DNA]</scope>
    <source>
        <strain evidence="13">DSM 25157</strain>
    </source>
</reference>
<dbReference type="Proteomes" id="UP000199002">
    <property type="component" value="Unassembled WGS sequence"/>
</dbReference>
<evidence type="ECO:0000259" key="10">
    <source>
        <dbReference type="Pfam" id="PF01432"/>
    </source>
</evidence>
<evidence type="ECO:0000256" key="2">
    <source>
        <dbReference type="ARBA" id="ARBA00022670"/>
    </source>
</evidence>
<evidence type="ECO:0000256" key="1">
    <source>
        <dbReference type="ARBA" id="ARBA00006040"/>
    </source>
</evidence>
<dbReference type="InterPro" id="IPR024077">
    <property type="entry name" value="Neurolysin/TOP_dom2"/>
</dbReference>
<dbReference type="SUPFAM" id="SSF55486">
    <property type="entry name" value="Metalloproteases ('zincins'), catalytic domain"/>
    <property type="match status" value="1"/>
</dbReference>
<comment type="cofactor">
    <cofactor evidence="9">
        <name>Zn(2+)</name>
        <dbReference type="ChEBI" id="CHEBI:29105"/>
    </cofactor>
    <text evidence="9">Binds 1 zinc ion.</text>
</comment>
<protein>
    <recommendedName>
        <fullName evidence="8">oligopeptidase A</fullName>
        <ecNumber evidence="8">3.4.24.70</ecNumber>
    </recommendedName>
</protein>
<keyword evidence="4 9" id="KW-0378">Hydrolase</keyword>
<evidence type="ECO:0000256" key="8">
    <source>
        <dbReference type="ARBA" id="ARBA00026100"/>
    </source>
</evidence>
<dbReference type="AlphaFoldDB" id="A0A1H4C477"/>
<dbReference type="CDD" id="cd06456">
    <property type="entry name" value="M3A_DCP"/>
    <property type="match status" value="1"/>
</dbReference>
<dbReference type="Pfam" id="PF01432">
    <property type="entry name" value="Peptidase_M3"/>
    <property type="match status" value="1"/>
</dbReference>
<dbReference type="EC" id="3.4.24.70" evidence="8"/>
<dbReference type="GO" id="GO:0046872">
    <property type="term" value="F:metal ion binding"/>
    <property type="evidence" value="ECO:0007669"/>
    <property type="project" value="UniProtKB-UniRule"/>
</dbReference>
<comment type="similarity">
    <text evidence="1 9">Belongs to the peptidase M3 family.</text>
</comment>
<dbReference type="PANTHER" id="PTHR11804:SF84">
    <property type="entry name" value="SACCHAROLYSIN"/>
    <property type="match status" value="1"/>
</dbReference>
<evidence type="ECO:0000256" key="6">
    <source>
        <dbReference type="ARBA" id="ARBA00023049"/>
    </source>
</evidence>
<dbReference type="FunFam" id="3.40.390.10:FF:000009">
    <property type="entry name" value="Oligopeptidase A"/>
    <property type="match status" value="1"/>
</dbReference>
<keyword evidence="2 9" id="KW-0645">Protease</keyword>
<dbReference type="GeneID" id="34232101"/>
<evidence type="ECO:0000256" key="4">
    <source>
        <dbReference type="ARBA" id="ARBA00022801"/>
    </source>
</evidence>
<dbReference type="Pfam" id="PF19310">
    <property type="entry name" value="TOP_N"/>
    <property type="match status" value="1"/>
</dbReference>
<dbReference type="InterPro" id="IPR034005">
    <property type="entry name" value="M3A_DCP"/>
</dbReference>
<evidence type="ECO:0000256" key="3">
    <source>
        <dbReference type="ARBA" id="ARBA00022723"/>
    </source>
</evidence>
<gene>
    <name evidence="12" type="ORF">SAMN05421875_11731</name>
</gene>
<keyword evidence="6 9" id="KW-0482">Metalloprotease</keyword>
<evidence type="ECO:0000313" key="12">
    <source>
        <dbReference type="EMBL" id="SEA55201.1"/>
    </source>
</evidence>
<dbReference type="EMBL" id="FNQJ01000017">
    <property type="protein sequence ID" value="SEA55201.1"/>
    <property type="molecule type" value="Genomic_DNA"/>
</dbReference>
<feature type="domain" description="Peptidase M3A/M3B catalytic" evidence="10">
    <location>
        <begin position="218"/>
        <end position="674"/>
    </location>
</feature>
<dbReference type="PANTHER" id="PTHR11804">
    <property type="entry name" value="PROTEASE M3 THIMET OLIGOPEPTIDASE-RELATED"/>
    <property type="match status" value="1"/>
</dbReference>
<sequence>MSNALLDFSDLPQFDRITPDDVAPAVDVLLEKANAALETVTAADFPARWDAIAKVLDVATEHLGTAWGAISHLNSVADTPELRAAYNAALPRVTEFWTRLGADERLYAKYKAIDPSTLSPEQRQAHKNAVRNFVLSGAELTGAAKERFAQIQERQAELSQKFSENALDATDAFAYYATAEELDGVPADVQQTALAAAQAEGKSGYKLTLKMPCYLPVMQFATHSALREMMYRAYVTRASDQAEGEARRFDNSALIREILALRREEAQLLGYDNFGQVSVVPKMAQSPDEVISFLRDLARRARPYAEKDVADLRGFAASQIGLNDPQAWDWPFLAEKLKEARYSFSEQEVKQYFTAPKVLAGLFKIIETLFEVSIRRDSAPVWNAAVEFYRIERDGQLVGQFYLDQPARTGKRGGAWMDDVRTRWLRPDTGALQTPVAHLVCNFAEGVDGKPPLLTHDDVITLFHEFGHGLHHMLTQVNERDVSGISGVEWDAVELPSQFMENFCWEWDVLRNMTAHVDTGAPLPRALFDKMIAAKNFQSGMGTLRQIEFALFDMLLHTDHDPAQDFMPLLAEVRSEVSVLPPPSFSRTAHTFSHIFAGGYAAGYYSYKWAEVLSADAYAAFEETAGSDGLASIETGRRYRQAILEAGGSRPAMESFKAFRGREPSLEALLRHQGMAD</sequence>
<evidence type="ECO:0000256" key="7">
    <source>
        <dbReference type="ARBA" id="ARBA00024603"/>
    </source>
</evidence>
<dbReference type="InterPro" id="IPR001567">
    <property type="entry name" value="Pept_M3A_M3B_dom"/>
</dbReference>
<keyword evidence="3 9" id="KW-0479">Metal-binding</keyword>
<dbReference type="GO" id="GO:0004222">
    <property type="term" value="F:metalloendopeptidase activity"/>
    <property type="evidence" value="ECO:0007669"/>
    <property type="project" value="UniProtKB-EC"/>
</dbReference>
<name>A0A1H4C477_9BURK</name>
<proteinExistence type="inferred from homology"/>
<evidence type="ECO:0000256" key="5">
    <source>
        <dbReference type="ARBA" id="ARBA00022833"/>
    </source>
</evidence>
<dbReference type="GO" id="GO:0006508">
    <property type="term" value="P:proteolysis"/>
    <property type="evidence" value="ECO:0007669"/>
    <property type="project" value="UniProtKB-KW"/>
</dbReference>
<keyword evidence="5 9" id="KW-0862">Zinc</keyword>
<dbReference type="GO" id="GO:0005829">
    <property type="term" value="C:cytosol"/>
    <property type="evidence" value="ECO:0007669"/>
    <property type="project" value="UniProtKB-ARBA"/>
</dbReference>
<dbReference type="InterPro" id="IPR024079">
    <property type="entry name" value="MetalloPept_cat_dom_sf"/>
</dbReference>
<dbReference type="InterPro" id="IPR045666">
    <property type="entry name" value="OpdA_N"/>
</dbReference>
<evidence type="ECO:0000259" key="11">
    <source>
        <dbReference type="Pfam" id="PF19310"/>
    </source>
</evidence>